<keyword evidence="6 11" id="KW-0812">Transmembrane</keyword>
<feature type="domain" description="TonB C-terminal" evidence="12">
    <location>
        <begin position="179"/>
        <end position="270"/>
    </location>
</feature>
<dbReference type="InterPro" id="IPR037682">
    <property type="entry name" value="TonB_C"/>
</dbReference>
<dbReference type="Pfam" id="PF03544">
    <property type="entry name" value="TonB_C"/>
    <property type="match status" value="1"/>
</dbReference>
<dbReference type="PANTHER" id="PTHR33446">
    <property type="entry name" value="PROTEIN TONB-RELATED"/>
    <property type="match status" value="1"/>
</dbReference>
<name>A0A2K2FTL8_9SPHN</name>
<evidence type="ECO:0000256" key="5">
    <source>
        <dbReference type="ARBA" id="ARBA00022519"/>
    </source>
</evidence>
<evidence type="ECO:0000256" key="7">
    <source>
        <dbReference type="ARBA" id="ARBA00022927"/>
    </source>
</evidence>
<keyword evidence="5" id="KW-0997">Cell inner membrane</keyword>
<organism evidence="13 14">
    <name type="scientific">Novosphingobium guangzhouense</name>
    <dbReference type="NCBI Taxonomy" id="1850347"/>
    <lineage>
        <taxon>Bacteria</taxon>
        <taxon>Pseudomonadati</taxon>
        <taxon>Pseudomonadota</taxon>
        <taxon>Alphaproteobacteria</taxon>
        <taxon>Sphingomonadales</taxon>
        <taxon>Sphingomonadaceae</taxon>
        <taxon>Novosphingobium</taxon>
    </lineage>
</organism>
<dbReference type="RefSeq" id="WP_103098914.1">
    <property type="nucleotide sequence ID" value="NZ_LYMM01000084.1"/>
</dbReference>
<evidence type="ECO:0000256" key="6">
    <source>
        <dbReference type="ARBA" id="ARBA00022692"/>
    </source>
</evidence>
<sequence>MTVNRGSVRLAHPAYDAPDDHARRTGLAEMEGMSAASGRQASGRYADQPMTWQTRLFGMGGVCGVAVVLAAGLFLSWQVYTVAKPKPALSVFDVAAPAAPPEPQREMPPGPEQVQKEKAQVPPDRPRIEVPEIQIPSENPVTLVAAKPVIDPGPPIEKTTAPETKPAPPAQKASDAKPTWEGLVLGALNKVKRYPREASFRRQQGVPYIRFVMNRDGKVLSVRLERSSGVRSLDAEALSLPRRASPLPKPPEEVKGDSIELVVPVEFFMS</sequence>
<keyword evidence="4" id="KW-1003">Cell membrane</keyword>
<evidence type="ECO:0000259" key="12">
    <source>
        <dbReference type="PROSITE" id="PS52015"/>
    </source>
</evidence>
<reference evidence="13 14" key="1">
    <citation type="submission" date="2016-05" db="EMBL/GenBank/DDBJ databases">
        <title>Complete genome sequence of Novosphingobium guangzhouense SA925(T).</title>
        <authorList>
            <person name="Sha S."/>
        </authorList>
    </citation>
    <scope>NUCLEOTIDE SEQUENCE [LARGE SCALE GENOMIC DNA]</scope>
    <source>
        <strain evidence="13 14">SA925</strain>
    </source>
</reference>
<feature type="region of interest" description="Disordered" evidence="10">
    <location>
        <begin position="99"/>
        <end position="124"/>
    </location>
</feature>
<dbReference type="Gene3D" id="3.30.1150.10">
    <property type="match status" value="1"/>
</dbReference>
<dbReference type="PROSITE" id="PS52015">
    <property type="entry name" value="TONB_CTD"/>
    <property type="match status" value="1"/>
</dbReference>
<dbReference type="EMBL" id="LYMM01000084">
    <property type="protein sequence ID" value="PNU02135.1"/>
    <property type="molecule type" value="Genomic_DNA"/>
</dbReference>
<feature type="compositionally biased region" description="Basic and acidic residues" evidence="10">
    <location>
        <begin position="114"/>
        <end position="124"/>
    </location>
</feature>
<evidence type="ECO:0000313" key="14">
    <source>
        <dbReference type="Proteomes" id="UP000236327"/>
    </source>
</evidence>
<comment type="caution">
    <text evidence="13">The sequence shown here is derived from an EMBL/GenBank/DDBJ whole genome shotgun (WGS) entry which is preliminary data.</text>
</comment>
<dbReference type="InterPro" id="IPR006260">
    <property type="entry name" value="TonB/TolA_C"/>
</dbReference>
<feature type="compositionally biased region" description="Pro residues" evidence="10">
    <location>
        <begin position="99"/>
        <end position="111"/>
    </location>
</feature>
<keyword evidence="3" id="KW-0813">Transport</keyword>
<evidence type="ECO:0000256" key="4">
    <source>
        <dbReference type="ARBA" id="ARBA00022475"/>
    </source>
</evidence>
<feature type="region of interest" description="Disordered" evidence="10">
    <location>
        <begin position="1"/>
        <end position="21"/>
    </location>
</feature>
<dbReference type="OrthoDB" id="8481221at2"/>
<evidence type="ECO:0000256" key="8">
    <source>
        <dbReference type="ARBA" id="ARBA00022989"/>
    </source>
</evidence>
<dbReference type="InterPro" id="IPR051045">
    <property type="entry name" value="TonB-dependent_transducer"/>
</dbReference>
<evidence type="ECO:0000313" key="13">
    <source>
        <dbReference type="EMBL" id="PNU02135.1"/>
    </source>
</evidence>
<evidence type="ECO:0000256" key="10">
    <source>
        <dbReference type="SAM" id="MobiDB-lite"/>
    </source>
</evidence>
<dbReference type="NCBIfam" id="TIGR01352">
    <property type="entry name" value="tonB_Cterm"/>
    <property type="match status" value="1"/>
</dbReference>
<evidence type="ECO:0000256" key="2">
    <source>
        <dbReference type="ARBA" id="ARBA00006555"/>
    </source>
</evidence>
<evidence type="ECO:0000256" key="1">
    <source>
        <dbReference type="ARBA" id="ARBA00004383"/>
    </source>
</evidence>
<keyword evidence="9 11" id="KW-0472">Membrane</keyword>
<feature type="transmembrane region" description="Helical" evidence="11">
    <location>
        <begin position="56"/>
        <end position="80"/>
    </location>
</feature>
<accession>A0A2K2FTL8</accession>
<dbReference type="Proteomes" id="UP000236327">
    <property type="component" value="Unassembled WGS sequence"/>
</dbReference>
<gene>
    <name evidence="13" type="ORF">A8V01_09650</name>
</gene>
<evidence type="ECO:0000256" key="3">
    <source>
        <dbReference type="ARBA" id="ARBA00022448"/>
    </source>
</evidence>
<dbReference type="GO" id="GO:0015031">
    <property type="term" value="P:protein transport"/>
    <property type="evidence" value="ECO:0007669"/>
    <property type="project" value="UniProtKB-KW"/>
</dbReference>
<comment type="subcellular location">
    <subcellularLocation>
        <location evidence="1">Cell inner membrane</location>
        <topology evidence="1">Single-pass membrane protein</topology>
        <orientation evidence="1">Periplasmic side</orientation>
    </subcellularLocation>
</comment>
<evidence type="ECO:0000256" key="11">
    <source>
        <dbReference type="SAM" id="Phobius"/>
    </source>
</evidence>
<proteinExistence type="inferred from homology"/>
<evidence type="ECO:0000256" key="9">
    <source>
        <dbReference type="ARBA" id="ARBA00023136"/>
    </source>
</evidence>
<comment type="similarity">
    <text evidence="2">Belongs to the TonB family.</text>
</comment>
<dbReference type="GO" id="GO:0005886">
    <property type="term" value="C:plasma membrane"/>
    <property type="evidence" value="ECO:0007669"/>
    <property type="project" value="UniProtKB-SubCell"/>
</dbReference>
<keyword evidence="7" id="KW-0653">Protein transport</keyword>
<feature type="region of interest" description="Disordered" evidence="10">
    <location>
        <begin position="148"/>
        <end position="176"/>
    </location>
</feature>
<dbReference type="AlphaFoldDB" id="A0A2K2FTL8"/>
<protein>
    <submittedName>
        <fullName evidence="13">Energy transducer TonB</fullName>
    </submittedName>
</protein>
<dbReference type="SUPFAM" id="SSF74653">
    <property type="entry name" value="TolA/TonB C-terminal domain"/>
    <property type="match status" value="1"/>
</dbReference>
<dbReference type="GO" id="GO:0055085">
    <property type="term" value="P:transmembrane transport"/>
    <property type="evidence" value="ECO:0007669"/>
    <property type="project" value="InterPro"/>
</dbReference>
<keyword evidence="8 11" id="KW-1133">Transmembrane helix</keyword>
<keyword evidence="14" id="KW-1185">Reference proteome</keyword>